<feature type="region of interest" description="Disordered" evidence="1">
    <location>
        <begin position="106"/>
        <end position="211"/>
    </location>
</feature>
<protein>
    <submittedName>
        <fullName evidence="4">LysM peptidoglycan-binding domain-containing protein</fullName>
    </submittedName>
</protein>
<dbReference type="KEGG" id="bsia:CWD84_10385"/>
<feature type="domain" description="LysM" evidence="3">
    <location>
        <begin position="208"/>
        <end position="254"/>
    </location>
</feature>
<dbReference type="SUPFAM" id="SSF54106">
    <property type="entry name" value="LysM domain"/>
    <property type="match status" value="1"/>
</dbReference>
<sequence>MTEMSRVERRKAQLRAEQQVAAAADEQIEYLEDSLPTRQSVKEERKKKEEQVKEKTKTKTPLFTFLTVLFIIVTIGVFFGLLYMTNSSRFDPKDYEDVFIDHSESAPAVTPKADVQKETSETALLKEPEKKSEAKEKKETAASEKTKKKPIEKTPKKTETASEKQVVKPTETEYAEAKQQSPPAVREKAVPAAGSDQAGTARQKVRTVQHTVQPKETLYRISMKYYKSRAGEEKIRSYNGLNGNDVYTGQVLNIPLSE</sequence>
<dbReference type="InterPro" id="IPR018392">
    <property type="entry name" value="LysM"/>
</dbReference>
<evidence type="ECO:0000259" key="3">
    <source>
        <dbReference type="PROSITE" id="PS51782"/>
    </source>
</evidence>
<feature type="compositionally biased region" description="Basic and acidic residues" evidence="1">
    <location>
        <begin position="40"/>
        <end position="54"/>
    </location>
</feature>
<dbReference type="PROSITE" id="PS51782">
    <property type="entry name" value="LYSM"/>
    <property type="match status" value="1"/>
</dbReference>
<dbReference type="Gene3D" id="3.10.350.10">
    <property type="entry name" value="LysM domain"/>
    <property type="match status" value="1"/>
</dbReference>
<keyword evidence="5" id="KW-1185">Reference proteome</keyword>
<dbReference type="Proteomes" id="UP000234366">
    <property type="component" value="Chromosome"/>
</dbReference>
<evidence type="ECO:0000256" key="1">
    <source>
        <dbReference type="SAM" id="MobiDB-lite"/>
    </source>
</evidence>
<name>A0AAI8N080_9BACI</name>
<reference evidence="4 5" key="1">
    <citation type="submission" date="2017-11" db="EMBL/GenBank/DDBJ databases">
        <title>Genome sequence and genome mining of multiple bioactive secondary metabolites from a deep sea-derived Bacillus siamensis SCSIO 05746.</title>
        <authorList>
            <person name="Pan H.-Q."/>
            <person name="Ju J.-H."/>
        </authorList>
    </citation>
    <scope>NUCLEOTIDE SEQUENCE [LARGE SCALE GENOMIC DNA]</scope>
    <source>
        <strain evidence="4 5">SCSIO 05746</strain>
    </source>
</reference>
<evidence type="ECO:0000313" key="5">
    <source>
        <dbReference type="Proteomes" id="UP000234366"/>
    </source>
</evidence>
<keyword evidence="2" id="KW-0472">Membrane</keyword>
<proteinExistence type="predicted"/>
<accession>A0AAI8N080</accession>
<dbReference type="InterPro" id="IPR036779">
    <property type="entry name" value="LysM_dom_sf"/>
</dbReference>
<feature type="transmembrane region" description="Helical" evidence="2">
    <location>
        <begin position="62"/>
        <end position="84"/>
    </location>
</feature>
<keyword evidence="2" id="KW-1133">Transmembrane helix</keyword>
<organism evidence="4 5">
    <name type="scientific">Bacillus siamensis</name>
    <dbReference type="NCBI Taxonomy" id="659243"/>
    <lineage>
        <taxon>Bacteria</taxon>
        <taxon>Bacillati</taxon>
        <taxon>Bacillota</taxon>
        <taxon>Bacilli</taxon>
        <taxon>Bacillales</taxon>
        <taxon>Bacillaceae</taxon>
        <taxon>Bacillus</taxon>
        <taxon>Bacillus amyloliquefaciens group</taxon>
    </lineage>
</organism>
<dbReference type="CDD" id="cd00118">
    <property type="entry name" value="LysM"/>
    <property type="match status" value="1"/>
</dbReference>
<dbReference type="RefSeq" id="WP_060964874.1">
    <property type="nucleotide sequence ID" value="NZ_CP025001.1"/>
</dbReference>
<gene>
    <name evidence="4" type="ORF">CWD84_10385</name>
</gene>
<dbReference type="EMBL" id="CP025001">
    <property type="protein sequence ID" value="AUJ77189.1"/>
    <property type="molecule type" value="Genomic_DNA"/>
</dbReference>
<evidence type="ECO:0000313" key="4">
    <source>
        <dbReference type="EMBL" id="AUJ77189.1"/>
    </source>
</evidence>
<dbReference type="SMART" id="SM00257">
    <property type="entry name" value="LysM"/>
    <property type="match status" value="1"/>
</dbReference>
<dbReference type="Pfam" id="PF01476">
    <property type="entry name" value="LysM"/>
    <property type="match status" value="1"/>
</dbReference>
<feature type="compositionally biased region" description="Basic and acidic residues" evidence="1">
    <location>
        <begin position="114"/>
        <end position="166"/>
    </location>
</feature>
<evidence type="ECO:0000256" key="2">
    <source>
        <dbReference type="SAM" id="Phobius"/>
    </source>
</evidence>
<dbReference type="AlphaFoldDB" id="A0AAI8N080"/>
<feature type="region of interest" description="Disordered" evidence="1">
    <location>
        <begin position="34"/>
        <end position="54"/>
    </location>
</feature>
<keyword evidence="2" id="KW-0812">Transmembrane</keyword>